<evidence type="ECO:0000256" key="2">
    <source>
        <dbReference type="ARBA" id="ARBA00022723"/>
    </source>
</evidence>
<dbReference type="AlphaFoldDB" id="A0A0G1M3D0"/>
<evidence type="ECO:0000256" key="3">
    <source>
        <dbReference type="ARBA" id="ARBA00022759"/>
    </source>
</evidence>
<evidence type="ECO:0000256" key="4">
    <source>
        <dbReference type="ARBA" id="ARBA00022801"/>
    </source>
</evidence>
<sequence>MGPVTLKGMLKLIGDIEKDFVLLDRYETWKLARFGPQHIKSLEEYFPSQIARAVEGLLRRGWVKKVETEKGTVVQISQEGKKRLLFFDLEKLQPKREKWDGKWRMVFFDVAEVERGKRDQLRRYLRKLGLYRMQESVWVSPYPCEEEVAYIREVLDIPHEVKLGLLERIENEADLKKIFKL</sequence>
<keyword evidence="1" id="KW-0540">Nuclease</keyword>
<reference evidence="8 9" key="1">
    <citation type="journal article" date="2015" name="Nature">
        <title>rRNA introns, odd ribosomes, and small enigmatic genomes across a large radiation of phyla.</title>
        <authorList>
            <person name="Brown C.T."/>
            <person name="Hug L.A."/>
            <person name="Thomas B.C."/>
            <person name="Sharon I."/>
            <person name="Castelle C.J."/>
            <person name="Singh A."/>
            <person name="Wilkins M.J."/>
            <person name="Williams K.H."/>
            <person name="Banfield J.F."/>
        </authorList>
    </citation>
    <scope>NUCLEOTIDE SEQUENCE [LARGE SCALE GENOMIC DNA]</scope>
</reference>
<accession>A0A0G1M3D0</accession>
<protein>
    <submittedName>
        <fullName evidence="8">Transcriptional regulator, PaaX family</fullName>
    </submittedName>
</protein>
<evidence type="ECO:0000256" key="5">
    <source>
        <dbReference type="ARBA" id="ARBA00022842"/>
    </source>
</evidence>
<keyword evidence="6" id="KW-0051">Antiviral defense</keyword>
<dbReference type="GO" id="GO:0043571">
    <property type="term" value="P:maintenance of CRISPR repeat elements"/>
    <property type="evidence" value="ECO:0007669"/>
    <property type="project" value="InterPro"/>
</dbReference>
<dbReference type="InterPro" id="IPR048846">
    <property type="entry name" value="PaaX-like_central"/>
</dbReference>
<keyword evidence="5" id="KW-0460">Magnesium</keyword>
<name>A0A0G1M3D0_9BACT</name>
<organism evidence="8 9">
    <name type="scientific">Candidatus Amesbacteria bacterium GW2011_GWC2_45_19</name>
    <dbReference type="NCBI Taxonomy" id="1618366"/>
    <lineage>
        <taxon>Bacteria</taxon>
        <taxon>Candidatus Amesiibacteriota</taxon>
    </lineage>
</organism>
<evidence type="ECO:0000259" key="7">
    <source>
        <dbReference type="Pfam" id="PF20803"/>
    </source>
</evidence>
<dbReference type="NCBIfam" id="TIGR01573">
    <property type="entry name" value="cas2"/>
    <property type="match status" value="1"/>
</dbReference>
<dbReference type="PANTHER" id="PTHR30319">
    <property type="entry name" value="PHENYLACETIC ACID REGULATOR-RELATED TRANSCRIPTIONAL REPRESSOR"/>
    <property type="match status" value="1"/>
</dbReference>
<feature type="domain" description="Transcriptional repressor PaaX-like central Cas2-like" evidence="7">
    <location>
        <begin position="97"/>
        <end position="163"/>
    </location>
</feature>
<gene>
    <name evidence="8" type="ORF">UX05_C0008G0018</name>
</gene>
<dbReference type="GO" id="GO:0004521">
    <property type="term" value="F:RNA endonuclease activity"/>
    <property type="evidence" value="ECO:0007669"/>
    <property type="project" value="InterPro"/>
</dbReference>
<keyword evidence="2" id="KW-0479">Metal-binding</keyword>
<dbReference type="Gene3D" id="3.30.70.2650">
    <property type="match status" value="1"/>
</dbReference>
<dbReference type="InterPro" id="IPR021127">
    <property type="entry name" value="CRISPR_associated_Cas2"/>
</dbReference>
<evidence type="ECO:0000313" key="9">
    <source>
        <dbReference type="Proteomes" id="UP000034264"/>
    </source>
</evidence>
<evidence type="ECO:0000256" key="6">
    <source>
        <dbReference type="ARBA" id="ARBA00023118"/>
    </source>
</evidence>
<keyword evidence="4" id="KW-0378">Hydrolase</keyword>
<keyword evidence="3" id="KW-0255">Endonuclease</keyword>
<dbReference type="Pfam" id="PF20803">
    <property type="entry name" value="PaaX_M"/>
    <property type="match status" value="1"/>
</dbReference>
<dbReference type="PANTHER" id="PTHR30319:SF1">
    <property type="entry name" value="TRANSCRIPTIONAL REPRESSOR PAAX"/>
    <property type="match status" value="1"/>
</dbReference>
<dbReference type="EMBL" id="LCKS01000008">
    <property type="protein sequence ID" value="KKU02741.1"/>
    <property type="molecule type" value="Genomic_DNA"/>
</dbReference>
<dbReference type="SUPFAM" id="SSF143430">
    <property type="entry name" value="TTP0101/SSO1404-like"/>
    <property type="match status" value="1"/>
</dbReference>
<evidence type="ECO:0000313" key="8">
    <source>
        <dbReference type="EMBL" id="KKU02741.1"/>
    </source>
</evidence>
<dbReference type="Proteomes" id="UP000034264">
    <property type="component" value="Unassembled WGS sequence"/>
</dbReference>
<proteinExistence type="predicted"/>
<dbReference type="GO" id="GO:0006351">
    <property type="term" value="P:DNA-templated transcription"/>
    <property type="evidence" value="ECO:0007669"/>
    <property type="project" value="TreeGrafter"/>
</dbReference>
<evidence type="ECO:0000256" key="1">
    <source>
        <dbReference type="ARBA" id="ARBA00022722"/>
    </source>
</evidence>
<comment type="caution">
    <text evidence="8">The sequence shown here is derived from an EMBL/GenBank/DDBJ whole genome shotgun (WGS) entry which is preliminary data.</text>
</comment>